<gene>
    <name evidence="4" type="ORF">RDB_LOCUS132342</name>
</gene>
<keyword evidence="1" id="KW-0479">Metal-binding</keyword>
<dbReference type="GO" id="GO:0006355">
    <property type="term" value="P:regulation of DNA-templated transcription"/>
    <property type="evidence" value="ECO:0007669"/>
    <property type="project" value="InterPro"/>
</dbReference>
<sequence>MDYCESTHSSLTSVASSSPYQTPSPRTSMSFEERHAQIAYPTDASTKVLYAEPQPIYHSPGYMSEDNQWSSPAISEGQCTPAYLPEIYAQSKLPLLVDSRRDGVPRGLMQQTEWSDVGPFNLPPYSQQPPAYMQSQQQQQQQQQQMYGSTLVGVPDLAGETRGRYPYSDGIVYGESMPPPMAPSLDEVYPDPVSVLGAPVKTEPTSAVVVPTQSPYYSRPPSVASSLSSGPVPGHHIVHVVFTDDAASKETQYLRRRCHNCQQVEPPSWRRSHLVPGKIVCNRCGLYERTHLRPRPHRFDEVRTGNKGRKPTKQSDSKQGSPQPPAVTQFTVKQEVIPVDIDLDSRRGSVASSLSGSASSHGEWEDSNYNTSLVAGSGSRLSPSQQHSPSHEGGVHRGATHFADSSLAARFRAGRKSATAPYDAFSATRMGPPTPPLVPSDGAGLLDPTQTADGAYISTPPLRRHTLGSDVPEISAWSTLPADFSSNVLQNSHPVVSNIAY</sequence>
<comment type="caution">
    <text evidence="4">The sequence shown here is derived from an EMBL/GenBank/DDBJ whole genome shotgun (WGS) entry which is preliminary data.</text>
</comment>
<feature type="region of interest" description="Disordered" evidence="2">
    <location>
        <begin position="1"/>
        <end position="28"/>
    </location>
</feature>
<dbReference type="SUPFAM" id="SSF57716">
    <property type="entry name" value="Glucocorticoid receptor-like (DNA-binding domain)"/>
    <property type="match status" value="1"/>
</dbReference>
<feature type="compositionally biased region" description="Polar residues" evidence="2">
    <location>
        <begin position="367"/>
        <end position="388"/>
    </location>
</feature>
<reference evidence="4" key="1">
    <citation type="submission" date="2021-01" db="EMBL/GenBank/DDBJ databases">
        <authorList>
            <person name="Kaushik A."/>
        </authorList>
    </citation>
    <scope>NUCLEOTIDE SEQUENCE</scope>
    <source>
        <strain evidence="4">AG4-R118</strain>
    </source>
</reference>
<feature type="region of interest" description="Disordered" evidence="2">
    <location>
        <begin position="295"/>
        <end position="333"/>
    </location>
</feature>
<evidence type="ECO:0000256" key="1">
    <source>
        <dbReference type="PROSITE-ProRule" id="PRU00094"/>
    </source>
</evidence>
<keyword evidence="1" id="KW-0862">Zinc</keyword>
<dbReference type="Gene3D" id="3.30.50.10">
    <property type="entry name" value="Erythroid Transcription Factor GATA-1, subunit A"/>
    <property type="match status" value="1"/>
</dbReference>
<accession>A0A8H3CHZ2</accession>
<organism evidence="4 5">
    <name type="scientific">Rhizoctonia solani</name>
    <dbReference type="NCBI Taxonomy" id="456999"/>
    <lineage>
        <taxon>Eukaryota</taxon>
        <taxon>Fungi</taxon>
        <taxon>Dikarya</taxon>
        <taxon>Basidiomycota</taxon>
        <taxon>Agaricomycotina</taxon>
        <taxon>Agaricomycetes</taxon>
        <taxon>Cantharellales</taxon>
        <taxon>Ceratobasidiaceae</taxon>
        <taxon>Rhizoctonia</taxon>
    </lineage>
</organism>
<evidence type="ECO:0000259" key="3">
    <source>
        <dbReference type="PROSITE" id="PS50114"/>
    </source>
</evidence>
<dbReference type="InterPro" id="IPR000679">
    <property type="entry name" value="Znf_GATA"/>
</dbReference>
<evidence type="ECO:0000256" key="2">
    <source>
        <dbReference type="SAM" id="MobiDB-lite"/>
    </source>
</evidence>
<evidence type="ECO:0000313" key="5">
    <source>
        <dbReference type="Proteomes" id="UP000663888"/>
    </source>
</evidence>
<feature type="compositionally biased region" description="Polar residues" evidence="2">
    <location>
        <begin position="317"/>
        <end position="332"/>
    </location>
</feature>
<feature type="compositionally biased region" description="Polar residues" evidence="2">
    <location>
        <begin position="19"/>
        <end position="28"/>
    </location>
</feature>
<dbReference type="EMBL" id="CAJMWX010001395">
    <property type="protein sequence ID" value="CAE6486636.1"/>
    <property type="molecule type" value="Genomic_DNA"/>
</dbReference>
<evidence type="ECO:0000313" key="4">
    <source>
        <dbReference type="EMBL" id="CAE6486636.1"/>
    </source>
</evidence>
<feature type="region of interest" description="Disordered" evidence="2">
    <location>
        <begin position="349"/>
        <end position="398"/>
    </location>
</feature>
<dbReference type="GO" id="GO:0043565">
    <property type="term" value="F:sequence-specific DNA binding"/>
    <property type="evidence" value="ECO:0007669"/>
    <property type="project" value="InterPro"/>
</dbReference>
<dbReference type="CDD" id="cd00202">
    <property type="entry name" value="ZnF_GATA"/>
    <property type="match status" value="1"/>
</dbReference>
<dbReference type="AlphaFoldDB" id="A0A8H3CHZ2"/>
<dbReference type="Proteomes" id="UP000663888">
    <property type="component" value="Unassembled WGS sequence"/>
</dbReference>
<feature type="compositionally biased region" description="Low complexity" evidence="2">
    <location>
        <begin position="349"/>
        <end position="360"/>
    </location>
</feature>
<dbReference type="InterPro" id="IPR013088">
    <property type="entry name" value="Znf_NHR/GATA"/>
</dbReference>
<protein>
    <recommendedName>
        <fullName evidence="3">GATA-type domain-containing protein</fullName>
    </recommendedName>
</protein>
<dbReference type="GO" id="GO:0008270">
    <property type="term" value="F:zinc ion binding"/>
    <property type="evidence" value="ECO:0007669"/>
    <property type="project" value="UniProtKB-KW"/>
</dbReference>
<dbReference type="Pfam" id="PF00320">
    <property type="entry name" value="GATA"/>
    <property type="match status" value="1"/>
</dbReference>
<feature type="compositionally biased region" description="Basic and acidic residues" evidence="2">
    <location>
        <begin position="295"/>
        <end position="304"/>
    </location>
</feature>
<dbReference type="PROSITE" id="PS50114">
    <property type="entry name" value="GATA_ZN_FINGER_2"/>
    <property type="match status" value="1"/>
</dbReference>
<proteinExistence type="predicted"/>
<keyword evidence="1" id="KW-0863">Zinc-finger</keyword>
<feature type="domain" description="GATA-type" evidence="3">
    <location>
        <begin position="256"/>
        <end position="309"/>
    </location>
</feature>
<dbReference type="SMART" id="SM00401">
    <property type="entry name" value="ZnF_GATA"/>
    <property type="match status" value="1"/>
</dbReference>
<feature type="compositionally biased region" description="Low complexity" evidence="2">
    <location>
        <begin position="1"/>
        <end position="18"/>
    </location>
</feature>
<name>A0A8H3CHZ2_9AGAM</name>